<proteinExistence type="predicted"/>
<sequence length="87" mass="10301">MVATKRDDLLVSRWATFCCHLDLFQIKNEQDVEYYMKHLHPDSVENLGPVHVWDTQKEALEDIRTWWNPENYGAADVIAEIDERLVQ</sequence>
<organism evidence="1">
    <name type="scientific">marine sediment metagenome</name>
    <dbReference type="NCBI Taxonomy" id="412755"/>
    <lineage>
        <taxon>unclassified sequences</taxon>
        <taxon>metagenomes</taxon>
        <taxon>ecological metagenomes</taxon>
    </lineage>
</organism>
<name>A0A0F9J1V9_9ZZZZ</name>
<dbReference type="AlphaFoldDB" id="A0A0F9J1V9"/>
<accession>A0A0F9J1V9</accession>
<dbReference type="EMBL" id="LAZR01011061">
    <property type="protein sequence ID" value="KKM63639.1"/>
    <property type="molecule type" value="Genomic_DNA"/>
</dbReference>
<reference evidence="1" key="1">
    <citation type="journal article" date="2015" name="Nature">
        <title>Complex archaea that bridge the gap between prokaryotes and eukaryotes.</title>
        <authorList>
            <person name="Spang A."/>
            <person name="Saw J.H."/>
            <person name="Jorgensen S.L."/>
            <person name="Zaremba-Niedzwiedzka K."/>
            <person name="Martijn J."/>
            <person name="Lind A.E."/>
            <person name="van Eijk R."/>
            <person name="Schleper C."/>
            <person name="Guy L."/>
            <person name="Ettema T.J."/>
        </authorList>
    </citation>
    <scope>NUCLEOTIDE SEQUENCE</scope>
</reference>
<protein>
    <submittedName>
        <fullName evidence="1">Uncharacterized protein</fullName>
    </submittedName>
</protein>
<comment type="caution">
    <text evidence="1">The sequence shown here is derived from an EMBL/GenBank/DDBJ whole genome shotgun (WGS) entry which is preliminary data.</text>
</comment>
<gene>
    <name evidence="1" type="ORF">LCGC14_1509420</name>
</gene>
<evidence type="ECO:0000313" key="1">
    <source>
        <dbReference type="EMBL" id="KKM63639.1"/>
    </source>
</evidence>